<name>A0A0F9HYG9_9ZZZZ</name>
<dbReference type="Gene3D" id="3.90.350.10">
    <property type="entry name" value="Transposase Inhibitor Protein From Tn5, Chain A, domain 1"/>
    <property type="match status" value="1"/>
</dbReference>
<evidence type="ECO:0008006" key="2">
    <source>
        <dbReference type="Google" id="ProtNLM"/>
    </source>
</evidence>
<feature type="non-terminal residue" evidence="1">
    <location>
        <position position="1"/>
    </location>
</feature>
<comment type="caution">
    <text evidence="1">The sequence shown here is derived from an EMBL/GenBank/DDBJ whole genome shotgun (WGS) entry which is preliminary data.</text>
</comment>
<dbReference type="InterPro" id="IPR012337">
    <property type="entry name" value="RNaseH-like_sf"/>
</dbReference>
<dbReference type="SUPFAM" id="SSF53098">
    <property type="entry name" value="Ribonuclease H-like"/>
    <property type="match status" value="1"/>
</dbReference>
<proteinExistence type="predicted"/>
<dbReference type="EMBL" id="LAZR01013758">
    <property type="protein sequence ID" value="KKM20481.1"/>
    <property type="molecule type" value="Genomic_DNA"/>
</dbReference>
<organism evidence="1">
    <name type="scientific">marine sediment metagenome</name>
    <dbReference type="NCBI Taxonomy" id="412755"/>
    <lineage>
        <taxon>unclassified sequences</taxon>
        <taxon>metagenomes</taxon>
        <taxon>ecological metagenomes</taxon>
    </lineage>
</organism>
<sequence>ASLPDGNRCPLLYKPFSFDADGFRSQNLEFLNAISHTASHVGPEAMWVMDRGFDGRAFFEGMDVIGVRWACRLRINAKNPRGLMDASGAVASARDVALSVADRWSFGMVRGRGRKRRVAPFTFGSKKVRVVKTRGSGPAPGSDRTLVVVWGKSKDPLVILANEYRPGREFALEVLQAYMRRWHCEEATRGMKDRNGWGLALETIRALTFRGVCRLVMLASAVYLFLAELRDAEWDGPGVGTFGPAPPDGSYRLIRQAGAAMHAMSIHRLRSWLLPKAAHRIDASGWVGDEP</sequence>
<protein>
    <recommendedName>
        <fullName evidence="2">Transposase IS4-like domain-containing protein</fullName>
    </recommendedName>
</protein>
<reference evidence="1" key="1">
    <citation type="journal article" date="2015" name="Nature">
        <title>Complex archaea that bridge the gap between prokaryotes and eukaryotes.</title>
        <authorList>
            <person name="Spang A."/>
            <person name="Saw J.H."/>
            <person name="Jorgensen S.L."/>
            <person name="Zaremba-Niedzwiedzka K."/>
            <person name="Martijn J."/>
            <person name="Lind A.E."/>
            <person name="van Eijk R."/>
            <person name="Schleper C."/>
            <person name="Guy L."/>
            <person name="Ettema T.J."/>
        </authorList>
    </citation>
    <scope>NUCLEOTIDE SEQUENCE</scope>
</reference>
<accession>A0A0F9HYG9</accession>
<dbReference type="AlphaFoldDB" id="A0A0F9HYG9"/>
<gene>
    <name evidence="1" type="ORF">LCGC14_1645060</name>
</gene>
<evidence type="ECO:0000313" key="1">
    <source>
        <dbReference type="EMBL" id="KKM20481.1"/>
    </source>
</evidence>